<accession>A0A397W593</accession>
<proteinExistence type="predicted"/>
<protein>
    <submittedName>
        <fullName evidence="1">Uncharacterized protein</fullName>
    </submittedName>
</protein>
<evidence type="ECO:0000313" key="2">
    <source>
        <dbReference type="Proteomes" id="UP000266673"/>
    </source>
</evidence>
<dbReference type="EMBL" id="QKWP01000039">
    <property type="protein sequence ID" value="RIB29418.1"/>
    <property type="molecule type" value="Genomic_DNA"/>
</dbReference>
<reference evidence="1 2" key="1">
    <citation type="submission" date="2018-06" db="EMBL/GenBank/DDBJ databases">
        <title>Comparative genomics reveals the genomic features of Rhizophagus irregularis, R. cerebriforme, R. diaphanum and Gigaspora rosea, and their symbiotic lifestyle signature.</title>
        <authorList>
            <person name="Morin E."/>
            <person name="San Clemente H."/>
            <person name="Chen E.C.H."/>
            <person name="De La Providencia I."/>
            <person name="Hainaut M."/>
            <person name="Kuo A."/>
            <person name="Kohler A."/>
            <person name="Murat C."/>
            <person name="Tang N."/>
            <person name="Roy S."/>
            <person name="Loubradou J."/>
            <person name="Henrissat B."/>
            <person name="Grigoriev I.V."/>
            <person name="Corradi N."/>
            <person name="Roux C."/>
            <person name="Martin F.M."/>
        </authorList>
    </citation>
    <scope>NUCLEOTIDE SEQUENCE [LARGE SCALE GENOMIC DNA]</scope>
    <source>
        <strain evidence="1 2">DAOM 194757</strain>
    </source>
</reference>
<evidence type="ECO:0000313" key="1">
    <source>
        <dbReference type="EMBL" id="RIB29418.1"/>
    </source>
</evidence>
<keyword evidence="2" id="KW-1185">Reference proteome</keyword>
<name>A0A397W593_9GLOM</name>
<sequence>MCIWASKDIAVDTSKKPQHTAAKKLANISNYEFYDLEKYVLNKKKNETEIKIIQISEDTS</sequence>
<dbReference type="Proteomes" id="UP000266673">
    <property type="component" value="Unassembled WGS sequence"/>
</dbReference>
<feature type="non-terminal residue" evidence="1">
    <location>
        <position position="60"/>
    </location>
</feature>
<gene>
    <name evidence="1" type="ORF">C2G38_2056836</name>
</gene>
<comment type="caution">
    <text evidence="1">The sequence shown here is derived from an EMBL/GenBank/DDBJ whole genome shotgun (WGS) entry which is preliminary data.</text>
</comment>
<dbReference type="OrthoDB" id="2140489at2759"/>
<organism evidence="1 2">
    <name type="scientific">Gigaspora rosea</name>
    <dbReference type="NCBI Taxonomy" id="44941"/>
    <lineage>
        <taxon>Eukaryota</taxon>
        <taxon>Fungi</taxon>
        <taxon>Fungi incertae sedis</taxon>
        <taxon>Mucoromycota</taxon>
        <taxon>Glomeromycotina</taxon>
        <taxon>Glomeromycetes</taxon>
        <taxon>Diversisporales</taxon>
        <taxon>Gigasporaceae</taxon>
        <taxon>Gigaspora</taxon>
    </lineage>
</organism>
<dbReference type="AlphaFoldDB" id="A0A397W593"/>